<protein>
    <submittedName>
        <fullName evidence="2">Putative secreted protein</fullName>
    </submittedName>
</protein>
<dbReference type="AlphaFoldDB" id="A0A023G8F0"/>
<evidence type="ECO:0000313" key="2">
    <source>
        <dbReference type="EMBL" id="JAC30476.1"/>
    </source>
</evidence>
<proteinExistence type="evidence at transcript level"/>
<organism evidence="2">
    <name type="scientific">Amblyomma triste</name>
    <name type="common">Neotropical tick</name>
    <dbReference type="NCBI Taxonomy" id="251400"/>
    <lineage>
        <taxon>Eukaryota</taxon>
        <taxon>Metazoa</taxon>
        <taxon>Ecdysozoa</taxon>
        <taxon>Arthropoda</taxon>
        <taxon>Chelicerata</taxon>
        <taxon>Arachnida</taxon>
        <taxon>Acari</taxon>
        <taxon>Parasitiformes</taxon>
        <taxon>Ixodida</taxon>
        <taxon>Ixodoidea</taxon>
        <taxon>Ixodidae</taxon>
        <taxon>Amblyomminae</taxon>
        <taxon>Amblyomma</taxon>
    </lineage>
</organism>
<evidence type="ECO:0000256" key="1">
    <source>
        <dbReference type="SAM" id="SignalP"/>
    </source>
</evidence>
<dbReference type="Gene3D" id="2.10.80.10">
    <property type="entry name" value="Lipase, subunit A"/>
    <property type="match status" value="1"/>
</dbReference>
<sequence length="127" mass="14177">MVIVAAAFITVIHHASGNDAELVERKAPDYPSWLTRHPVGTPCDSWANCERHLCCARMTERDGNKCYERNSTVGARCSTNRWPRGSKILSFIGGCPCKKGLRCKMNKQLGYGTCVYRTNTTAPQRKV</sequence>
<feature type="chain" id="PRO_5001516728" evidence="1">
    <location>
        <begin position="18"/>
        <end position="127"/>
    </location>
</feature>
<reference evidence="2" key="1">
    <citation type="submission" date="2014-03" db="EMBL/GenBank/DDBJ databases">
        <title>The sialotranscriptome of Amblyomma triste, Amblyomma parvum and Amblyomma cajennense ticks, uncovered by 454-based RNA-seq.</title>
        <authorList>
            <person name="Garcia G.R."/>
            <person name="Gardinassi L.G."/>
            <person name="Ribeiro J.M."/>
            <person name="Anatriello E."/>
            <person name="Ferreira B.R."/>
            <person name="Moreira H.N."/>
            <person name="Mafra C."/>
            <person name="Olegario M.M."/>
            <person name="Szabo P.J."/>
            <person name="Miranda-Santos I.K."/>
            <person name="Maruyama S.R."/>
        </authorList>
    </citation>
    <scope>NUCLEOTIDE SEQUENCE</scope>
    <source>
        <strain evidence="2">Mato Grasso do Sul</strain>
        <tissue evidence="2">Salivary glands</tissue>
    </source>
</reference>
<feature type="signal peptide" evidence="1">
    <location>
        <begin position="1"/>
        <end position="17"/>
    </location>
</feature>
<keyword evidence="1" id="KW-0732">Signal</keyword>
<name>A0A023G8F0_AMBTT</name>
<accession>A0A023G8F0</accession>
<dbReference type="EMBL" id="GBBM01004942">
    <property type="protein sequence ID" value="JAC30476.1"/>
    <property type="molecule type" value="mRNA"/>
</dbReference>